<keyword evidence="2" id="KW-1185">Reference proteome</keyword>
<evidence type="ECO:0000313" key="1">
    <source>
        <dbReference type="EMBL" id="KAJ1704567.1"/>
    </source>
</evidence>
<dbReference type="Proteomes" id="UP001151287">
    <property type="component" value="Unassembled WGS sequence"/>
</dbReference>
<dbReference type="AlphaFoldDB" id="A0A9Q0D2C8"/>
<gene>
    <name evidence="1" type="ORF">LUZ63_004346</name>
</gene>
<organism evidence="1 2">
    <name type="scientific">Rhynchospora breviuscula</name>
    <dbReference type="NCBI Taxonomy" id="2022672"/>
    <lineage>
        <taxon>Eukaryota</taxon>
        <taxon>Viridiplantae</taxon>
        <taxon>Streptophyta</taxon>
        <taxon>Embryophyta</taxon>
        <taxon>Tracheophyta</taxon>
        <taxon>Spermatophyta</taxon>
        <taxon>Magnoliopsida</taxon>
        <taxon>Liliopsida</taxon>
        <taxon>Poales</taxon>
        <taxon>Cyperaceae</taxon>
        <taxon>Cyperoideae</taxon>
        <taxon>Rhynchosporeae</taxon>
        <taxon>Rhynchospora</taxon>
    </lineage>
</organism>
<reference evidence="1" key="1">
    <citation type="journal article" date="2022" name="Cell">
        <title>Repeat-based holocentromeres influence genome architecture and karyotype evolution.</title>
        <authorList>
            <person name="Hofstatter P.G."/>
            <person name="Thangavel G."/>
            <person name="Lux T."/>
            <person name="Neumann P."/>
            <person name="Vondrak T."/>
            <person name="Novak P."/>
            <person name="Zhang M."/>
            <person name="Costa L."/>
            <person name="Castellani M."/>
            <person name="Scott A."/>
            <person name="Toegelov H."/>
            <person name="Fuchs J."/>
            <person name="Mata-Sucre Y."/>
            <person name="Dias Y."/>
            <person name="Vanzela A.L.L."/>
            <person name="Huettel B."/>
            <person name="Almeida C.C.S."/>
            <person name="Simkova H."/>
            <person name="Souza G."/>
            <person name="Pedrosa-Harand A."/>
            <person name="Macas J."/>
            <person name="Mayer K.F.X."/>
            <person name="Houben A."/>
            <person name="Marques A."/>
        </authorList>
    </citation>
    <scope>NUCLEOTIDE SEQUENCE</scope>
    <source>
        <strain evidence="1">RhyBre1mFocal</strain>
    </source>
</reference>
<evidence type="ECO:0000313" key="2">
    <source>
        <dbReference type="Proteomes" id="UP001151287"/>
    </source>
</evidence>
<proteinExistence type="predicted"/>
<comment type="caution">
    <text evidence="1">The sequence shown here is derived from an EMBL/GenBank/DDBJ whole genome shotgun (WGS) entry which is preliminary data.</text>
</comment>
<sequence length="194" mass="22373">MIADFVIPTQKIAILNANLTRFELTATPTTSLLDNLSFTMSIHNSVWNDKADYHDMEIDCYYNSEQFDSRKLGDFRLKPRRTRLSNFSRSGNSTIDLASNGVDAFKRSNETGFFDLEIWLKGKRVFEADEGDRHVHLSYQCKLRLQLMTSQNSTTQGNFKPVMCQCVSLINRSFNVVVMGKYYAFVSSRLFIIY</sequence>
<name>A0A9Q0D2C8_9POAL</name>
<accession>A0A9Q0D2C8</accession>
<dbReference type="EMBL" id="JAMQYH010000001">
    <property type="protein sequence ID" value="KAJ1704567.1"/>
    <property type="molecule type" value="Genomic_DNA"/>
</dbReference>
<protein>
    <submittedName>
        <fullName evidence="1">Uncharacterized protein</fullName>
    </submittedName>
</protein>